<proteinExistence type="predicted"/>
<comment type="caution">
    <text evidence="1">The sequence shown here is derived from an EMBL/GenBank/DDBJ whole genome shotgun (WGS) entry which is preliminary data.</text>
</comment>
<keyword evidence="2" id="KW-1185">Reference proteome</keyword>
<name>A0ABR1N679_9PEZI</name>
<gene>
    <name evidence="1" type="ORF">JOL62DRAFT_150002</name>
</gene>
<accession>A0ABR1N679</accession>
<evidence type="ECO:0000313" key="1">
    <source>
        <dbReference type="EMBL" id="KAK7609942.1"/>
    </source>
</evidence>
<reference evidence="1 2" key="1">
    <citation type="submission" date="2024-04" db="EMBL/GenBank/DDBJ databases">
        <title>Phyllosticta paracitricarpa is synonymous to the EU quarantine fungus P. citricarpa based on phylogenomic analyses.</title>
        <authorList>
            <consortium name="Lawrence Berkeley National Laboratory"/>
            <person name="Van ingen-buijs V.A."/>
            <person name="Van westerhoven A.C."/>
            <person name="Haridas S."/>
            <person name="Skiadas P."/>
            <person name="Martin F."/>
            <person name="Groenewald J.Z."/>
            <person name="Crous P.W."/>
            <person name="Seidl M.F."/>
        </authorList>
    </citation>
    <scope>NUCLEOTIDE SEQUENCE [LARGE SCALE GENOMIC DNA]</scope>
    <source>
        <strain evidence="1 2">CBS 141358</strain>
    </source>
</reference>
<dbReference type="Proteomes" id="UP001367316">
    <property type="component" value="Unassembled WGS sequence"/>
</dbReference>
<dbReference type="EMBL" id="JBBPBF010000020">
    <property type="protein sequence ID" value="KAK7609942.1"/>
    <property type="molecule type" value="Genomic_DNA"/>
</dbReference>
<sequence length="165" mass="18633">MPSWFSAYQPASQPRTMFPHLRWLLINTIMQSSSSATTTTTTTTTTIKRHTTPRIMSWGLPNFRLVASRMRCCCSAATRVFAYLSQLSLNVSPNQVLHVQLRRSRQQPVDVDDNNINKKKDNDTRHTTYTYTTTAEPELKRASSAFPSSAGCVARFAWFGLLGLL</sequence>
<organism evidence="1 2">
    <name type="scientific">Phyllosticta paracitricarpa</name>
    <dbReference type="NCBI Taxonomy" id="2016321"/>
    <lineage>
        <taxon>Eukaryota</taxon>
        <taxon>Fungi</taxon>
        <taxon>Dikarya</taxon>
        <taxon>Ascomycota</taxon>
        <taxon>Pezizomycotina</taxon>
        <taxon>Dothideomycetes</taxon>
        <taxon>Dothideomycetes incertae sedis</taxon>
        <taxon>Botryosphaeriales</taxon>
        <taxon>Phyllostictaceae</taxon>
        <taxon>Phyllosticta</taxon>
    </lineage>
</organism>
<protein>
    <submittedName>
        <fullName evidence="1">Uncharacterized protein</fullName>
    </submittedName>
</protein>
<evidence type="ECO:0000313" key="2">
    <source>
        <dbReference type="Proteomes" id="UP001367316"/>
    </source>
</evidence>